<dbReference type="AlphaFoldDB" id="A0A2U1DCM2"/>
<comment type="subcellular location">
    <subcellularLocation>
        <location evidence="1">Cell membrane</location>
        <topology evidence="1">Multi-pass membrane protein</topology>
    </subcellularLocation>
</comment>
<dbReference type="PIRSF" id="PIRSF035875">
    <property type="entry name" value="RNase_BN"/>
    <property type="match status" value="1"/>
</dbReference>
<name>A0A2U1DCM2_9LACO</name>
<dbReference type="InterPro" id="IPR017039">
    <property type="entry name" value="Virul_fac_BrkB"/>
</dbReference>
<feature type="transmembrane region" description="Helical" evidence="6">
    <location>
        <begin position="180"/>
        <end position="198"/>
    </location>
</feature>
<keyword evidence="5 6" id="KW-0472">Membrane</keyword>
<dbReference type="RefSeq" id="WP_165806771.1">
    <property type="nucleotide sequence ID" value="NZ_CAKOEX010000002.1"/>
</dbReference>
<dbReference type="Proteomes" id="UP000245433">
    <property type="component" value="Unassembled WGS sequence"/>
</dbReference>
<protein>
    <submittedName>
        <fullName evidence="7">Membrane protein</fullName>
    </submittedName>
</protein>
<evidence type="ECO:0000256" key="3">
    <source>
        <dbReference type="ARBA" id="ARBA00022692"/>
    </source>
</evidence>
<keyword evidence="3 6" id="KW-0812">Transmembrane</keyword>
<keyword evidence="8" id="KW-1185">Reference proteome</keyword>
<feature type="transmembrane region" description="Helical" evidence="6">
    <location>
        <begin position="97"/>
        <end position="116"/>
    </location>
</feature>
<feature type="transmembrane region" description="Helical" evidence="6">
    <location>
        <begin position="210"/>
        <end position="229"/>
    </location>
</feature>
<evidence type="ECO:0000256" key="6">
    <source>
        <dbReference type="SAM" id="Phobius"/>
    </source>
</evidence>
<evidence type="ECO:0000256" key="2">
    <source>
        <dbReference type="ARBA" id="ARBA00022475"/>
    </source>
</evidence>
<evidence type="ECO:0000313" key="7">
    <source>
        <dbReference type="EMBL" id="PVY85420.1"/>
    </source>
</evidence>
<dbReference type="Pfam" id="PF03631">
    <property type="entry name" value="Virul_fac_BrkB"/>
    <property type="match status" value="1"/>
</dbReference>
<dbReference type="PANTHER" id="PTHR30213:SF0">
    <property type="entry name" value="UPF0761 MEMBRANE PROTEIN YIHY"/>
    <property type="match status" value="1"/>
</dbReference>
<gene>
    <name evidence="7" type="ORF">C7384_102242</name>
</gene>
<evidence type="ECO:0000313" key="8">
    <source>
        <dbReference type="Proteomes" id="UP000245433"/>
    </source>
</evidence>
<evidence type="ECO:0000256" key="4">
    <source>
        <dbReference type="ARBA" id="ARBA00022989"/>
    </source>
</evidence>
<dbReference type="PANTHER" id="PTHR30213">
    <property type="entry name" value="INNER MEMBRANE PROTEIN YHJD"/>
    <property type="match status" value="1"/>
</dbReference>
<evidence type="ECO:0000256" key="5">
    <source>
        <dbReference type="ARBA" id="ARBA00023136"/>
    </source>
</evidence>
<sequence>MNKKLVFFWKKLDQRFNLGLLVEYFSRSEVGLVGPTFAYYSLLTIFPIMIALVVILSLINADSEAVMHVLSRILPDSIDQIIHPVLESVMTTKSKSYLSFSVVFIIWSVSQVVAVLRRTFNSIAGVEDKGSNILTRAWSFIWLFLSLISFVSLIFAVNILTIVVHSLPISPWTGFLSHQTHWALIFGIWLVLTMLNFFLPTREARPRWRYVAFGSVVELFFLNLSNRFFSWYANLQVGRYGFYESISSIVVFLIWLNLIATILVLGYVFIMWLSSFDNKKVEEE</sequence>
<dbReference type="GO" id="GO:0005886">
    <property type="term" value="C:plasma membrane"/>
    <property type="evidence" value="ECO:0007669"/>
    <property type="project" value="UniProtKB-SubCell"/>
</dbReference>
<keyword evidence="2" id="KW-1003">Cell membrane</keyword>
<accession>A0A2U1DCM2</accession>
<reference evidence="7 8" key="1">
    <citation type="submission" date="2018-04" db="EMBL/GenBank/DDBJ databases">
        <title>Genomic Encyclopedia of Type Strains, Phase IV (KMG-IV): sequencing the most valuable type-strain genomes for metagenomic binning, comparative biology and taxonomic classification.</title>
        <authorList>
            <person name="Goeker M."/>
        </authorList>
    </citation>
    <scope>NUCLEOTIDE SEQUENCE [LARGE SCALE GENOMIC DNA]</scope>
    <source>
        <strain evidence="7 8">DSM 28795</strain>
    </source>
</reference>
<feature type="transmembrane region" description="Helical" evidence="6">
    <location>
        <begin position="137"/>
        <end position="160"/>
    </location>
</feature>
<comment type="caution">
    <text evidence="7">The sequence shown here is derived from an EMBL/GenBank/DDBJ whole genome shotgun (WGS) entry which is preliminary data.</text>
</comment>
<feature type="transmembrane region" description="Helical" evidence="6">
    <location>
        <begin position="37"/>
        <end position="59"/>
    </location>
</feature>
<evidence type="ECO:0000256" key="1">
    <source>
        <dbReference type="ARBA" id="ARBA00004651"/>
    </source>
</evidence>
<feature type="transmembrane region" description="Helical" evidence="6">
    <location>
        <begin position="249"/>
        <end position="270"/>
    </location>
</feature>
<organism evidence="7 8">
    <name type="scientific">Convivina intestini</name>
    <dbReference type="NCBI Taxonomy" id="1505726"/>
    <lineage>
        <taxon>Bacteria</taxon>
        <taxon>Bacillati</taxon>
        <taxon>Bacillota</taxon>
        <taxon>Bacilli</taxon>
        <taxon>Lactobacillales</taxon>
        <taxon>Lactobacillaceae</taxon>
        <taxon>Convivina</taxon>
    </lineage>
</organism>
<dbReference type="EMBL" id="QEKT01000002">
    <property type="protein sequence ID" value="PVY85420.1"/>
    <property type="molecule type" value="Genomic_DNA"/>
</dbReference>
<proteinExistence type="predicted"/>
<keyword evidence="4 6" id="KW-1133">Transmembrane helix</keyword>